<dbReference type="Proteomes" id="UP000067626">
    <property type="component" value="Chromosome"/>
</dbReference>
<accession>A0A0K1EHN9</accession>
<dbReference type="AlphaFoldDB" id="A0A0K1EHN9"/>
<dbReference type="PROSITE" id="PS51257">
    <property type="entry name" value="PROKAR_LIPOPROTEIN"/>
    <property type="match status" value="1"/>
</dbReference>
<reference evidence="2 3" key="1">
    <citation type="submission" date="2015-07" db="EMBL/GenBank/DDBJ databases">
        <title>Genome analysis of myxobacterium Chondromyces crocatus Cm c5 reveals a high potential for natural compound synthesis and the genetic basis for the loss of fruiting body formation.</title>
        <authorList>
            <person name="Zaburannyi N."/>
            <person name="Bunk B."/>
            <person name="Maier J."/>
            <person name="Overmann J."/>
            <person name="Mueller R."/>
        </authorList>
    </citation>
    <scope>NUCLEOTIDE SEQUENCE [LARGE SCALE GENOMIC DNA]</scope>
    <source>
        <strain evidence="2 3">Cm c5</strain>
    </source>
</reference>
<name>A0A0K1EHN9_CHOCO</name>
<dbReference type="RefSeq" id="WP_050432338.1">
    <property type="nucleotide sequence ID" value="NZ_CP012159.1"/>
</dbReference>
<keyword evidence="3" id="KW-1185">Reference proteome</keyword>
<proteinExistence type="predicted"/>
<keyword evidence="1" id="KW-0732">Signal</keyword>
<dbReference type="EMBL" id="CP012159">
    <property type="protein sequence ID" value="AKT40396.1"/>
    <property type="molecule type" value="Genomic_DNA"/>
</dbReference>
<evidence type="ECO:0008006" key="4">
    <source>
        <dbReference type="Google" id="ProtNLM"/>
    </source>
</evidence>
<protein>
    <recommendedName>
        <fullName evidence="4">Lipoprotein</fullName>
    </recommendedName>
</protein>
<feature type="signal peptide" evidence="1">
    <location>
        <begin position="1"/>
        <end position="17"/>
    </location>
</feature>
<organism evidence="2 3">
    <name type="scientific">Chondromyces crocatus</name>
    <dbReference type="NCBI Taxonomy" id="52"/>
    <lineage>
        <taxon>Bacteria</taxon>
        <taxon>Pseudomonadati</taxon>
        <taxon>Myxococcota</taxon>
        <taxon>Polyangia</taxon>
        <taxon>Polyangiales</taxon>
        <taxon>Polyangiaceae</taxon>
        <taxon>Chondromyces</taxon>
    </lineage>
</organism>
<sequence length="400" mass="39953">MYQRLIFSLSTGLVALACGCSSSGDGDGTGGAGGTSGGTGANGGGTGTTGTMGTGANGGGTSDVCAIAKHGAPISTAKGTAPSIVAMADGYAVAWADTSSADGDILLALVGADGSVHKRVPIATGPEVSSHVSIAHVGEDLLVVWQDDEGTGSVVRAQRLEPDGSLSGGVVDLAQSAVQESWPVAGGTSNGAAVVWMDQGGGRLGLTNAAGAVSSTVPVNGARFPGLSTEGEQIGIAWSETTTLGFGRPDGSGVMTPLHHDGVAAMITRVALGDGAGYVFWEDGRAGEGSEQIYALRVAPDGAVGSEMIVPSAGGSANWPAPVWTGTHVAVAYYQFREGPPSVFLELLTPDMKPAGVDMEVSGDAAARFPALAWHPVHKELAVTYAERDGNIYLTTVSCP</sequence>
<evidence type="ECO:0000313" key="3">
    <source>
        <dbReference type="Proteomes" id="UP000067626"/>
    </source>
</evidence>
<dbReference type="OrthoDB" id="5501897at2"/>
<dbReference type="STRING" id="52.CMC5_045490"/>
<dbReference type="KEGG" id="ccro:CMC5_045490"/>
<evidence type="ECO:0000313" key="2">
    <source>
        <dbReference type="EMBL" id="AKT40396.1"/>
    </source>
</evidence>
<evidence type="ECO:0000256" key="1">
    <source>
        <dbReference type="SAM" id="SignalP"/>
    </source>
</evidence>
<gene>
    <name evidence="2" type="ORF">CMC5_045490</name>
</gene>
<feature type="chain" id="PRO_5005459479" description="Lipoprotein" evidence="1">
    <location>
        <begin position="18"/>
        <end position="400"/>
    </location>
</feature>